<evidence type="ECO:0000313" key="8">
    <source>
        <dbReference type="Proteomes" id="UP000266389"/>
    </source>
</evidence>
<dbReference type="InterPro" id="IPR006214">
    <property type="entry name" value="Bax_inhibitor_1-related"/>
</dbReference>
<dbReference type="PANTHER" id="PTHR23291">
    <property type="entry name" value="BAX INHIBITOR-RELATED"/>
    <property type="match status" value="1"/>
</dbReference>
<evidence type="ECO:0000313" key="7">
    <source>
        <dbReference type="EMBL" id="RFM25139.1"/>
    </source>
</evidence>
<dbReference type="CDD" id="cd10432">
    <property type="entry name" value="BI-1-like_bacterial"/>
    <property type="match status" value="1"/>
</dbReference>
<proteinExistence type="inferred from homology"/>
<feature type="transmembrane region" description="Helical" evidence="6">
    <location>
        <begin position="123"/>
        <end position="141"/>
    </location>
</feature>
<keyword evidence="4 6" id="KW-1133">Transmembrane helix</keyword>
<dbReference type="Proteomes" id="UP000266389">
    <property type="component" value="Unassembled WGS sequence"/>
</dbReference>
<comment type="caution">
    <text evidence="7">The sequence shown here is derived from an EMBL/GenBank/DDBJ whole genome shotgun (WGS) entry which is preliminary data.</text>
</comment>
<keyword evidence="5 6" id="KW-0472">Membrane</keyword>
<sequence>MNQVYTWMTLGLALTAAMAWYCADTAEIRSFFAQNRWVMWLLIIGELGLVFAISGFIHRLSAVTATSLFFFYSALNGITLSSIFLVYNLGSIAGVFMITAGTFGIMSLYGLSTRRDLSSIGNLLFMALIGMVIAGLVNLFIGSSIMNLIISAVGVLVFTGLTAYDAQRIKAMAASALDGESEGKLAVVGALSLYLNFINLFLSLLNLFGGRNEE</sequence>
<gene>
    <name evidence="7" type="ORF">D0433_02695</name>
</gene>
<dbReference type="EMBL" id="PHFL01000010">
    <property type="protein sequence ID" value="RFM25139.1"/>
    <property type="molecule type" value="Genomic_DNA"/>
</dbReference>
<comment type="subcellular location">
    <subcellularLocation>
        <location evidence="1">Membrane</location>
        <topology evidence="1">Multi-pass membrane protein</topology>
    </subcellularLocation>
</comment>
<organism evidence="7 8">
    <name type="scientific">Candidatus Thermochlorobacter aerophilus</name>
    <dbReference type="NCBI Taxonomy" id="1868324"/>
    <lineage>
        <taxon>Bacteria</taxon>
        <taxon>Pseudomonadati</taxon>
        <taxon>Chlorobiota</taxon>
        <taxon>Chlorobiia</taxon>
        <taxon>Chlorobiales</taxon>
        <taxon>Candidatus Thermochlorobacteriaceae</taxon>
        <taxon>Candidatus Thermochlorobacter</taxon>
    </lineage>
</organism>
<dbReference type="GO" id="GO:0005886">
    <property type="term" value="C:plasma membrane"/>
    <property type="evidence" value="ECO:0007669"/>
    <property type="project" value="TreeGrafter"/>
</dbReference>
<feature type="transmembrane region" description="Helical" evidence="6">
    <location>
        <begin position="93"/>
        <end position="111"/>
    </location>
</feature>
<dbReference type="Pfam" id="PF01027">
    <property type="entry name" value="Bax1-I"/>
    <property type="match status" value="1"/>
</dbReference>
<accession>A0A395M2U5</accession>
<name>A0A395M2U5_9BACT</name>
<protein>
    <submittedName>
        <fullName evidence="7">Bax inhibitor-1/YccA family protein</fullName>
    </submittedName>
</protein>
<evidence type="ECO:0000256" key="2">
    <source>
        <dbReference type="ARBA" id="ARBA00010350"/>
    </source>
</evidence>
<dbReference type="AlphaFoldDB" id="A0A395M2U5"/>
<evidence type="ECO:0000256" key="6">
    <source>
        <dbReference type="RuleBase" id="RU004379"/>
    </source>
</evidence>
<feature type="transmembrane region" description="Helical" evidence="6">
    <location>
        <begin position="38"/>
        <end position="57"/>
    </location>
</feature>
<dbReference type="PANTHER" id="PTHR23291:SF50">
    <property type="entry name" value="PROTEIN LIFEGUARD 4"/>
    <property type="match status" value="1"/>
</dbReference>
<evidence type="ECO:0000256" key="3">
    <source>
        <dbReference type="ARBA" id="ARBA00022692"/>
    </source>
</evidence>
<feature type="transmembrane region" description="Helical" evidence="6">
    <location>
        <begin position="69"/>
        <end position="87"/>
    </location>
</feature>
<evidence type="ECO:0000256" key="4">
    <source>
        <dbReference type="ARBA" id="ARBA00022989"/>
    </source>
</evidence>
<comment type="similarity">
    <text evidence="2 6">Belongs to the BI1 family.</text>
</comment>
<evidence type="ECO:0000256" key="1">
    <source>
        <dbReference type="ARBA" id="ARBA00004141"/>
    </source>
</evidence>
<feature type="transmembrane region" description="Helical" evidence="6">
    <location>
        <begin position="185"/>
        <end position="208"/>
    </location>
</feature>
<evidence type="ECO:0000256" key="5">
    <source>
        <dbReference type="ARBA" id="ARBA00023136"/>
    </source>
</evidence>
<feature type="transmembrane region" description="Helical" evidence="6">
    <location>
        <begin position="147"/>
        <end position="164"/>
    </location>
</feature>
<reference evidence="7 8" key="1">
    <citation type="journal article" date="2011" name="ISME J.">
        <title>Community ecology of hot spring cyanobacterial mats: predominant populations and their functional potential.</title>
        <authorList>
            <person name="Klatt C.G."/>
            <person name="Wood J.M."/>
            <person name="Rusch D.B."/>
            <person name="Bateson M.M."/>
            <person name="Hamamura N."/>
            <person name="Heidelberg J.F."/>
            <person name="Grossman A.R."/>
            <person name="Bhaya D."/>
            <person name="Cohan F.M."/>
            <person name="Kuhl M."/>
            <person name="Bryant D.A."/>
            <person name="Ward D.M."/>
        </authorList>
    </citation>
    <scope>NUCLEOTIDE SEQUENCE [LARGE SCALE GENOMIC DNA]</scope>
    <source>
        <strain evidence="7">OS</strain>
    </source>
</reference>
<keyword evidence="3 6" id="KW-0812">Transmembrane</keyword>